<proteinExistence type="predicted"/>
<dbReference type="Proteomes" id="UP000183567">
    <property type="component" value="Unassembled WGS sequence"/>
</dbReference>
<evidence type="ECO:0000313" key="1">
    <source>
        <dbReference type="EMBL" id="OJA16711.1"/>
    </source>
</evidence>
<evidence type="ECO:0000313" key="2">
    <source>
        <dbReference type="Proteomes" id="UP000183567"/>
    </source>
</evidence>
<name>A0A1J8Q7T7_9AGAM</name>
<accession>A0A1J8Q7T7</accession>
<comment type="caution">
    <text evidence="1">The sequence shown here is derived from an EMBL/GenBank/DDBJ whole genome shotgun (WGS) entry which is preliminary data.</text>
</comment>
<protein>
    <submittedName>
        <fullName evidence="1">Uncharacterized protein</fullName>
    </submittedName>
</protein>
<reference evidence="1 2" key="1">
    <citation type="submission" date="2016-03" db="EMBL/GenBank/DDBJ databases">
        <title>Comparative genomics of the ectomycorrhizal sister species Rhizopogon vinicolor and Rhizopogon vesiculosus (Basidiomycota: Boletales) reveals a divergence of the mating type B locus.</title>
        <authorList>
            <person name="Mujic A.B."/>
            <person name="Kuo A."/>
            <person name="Tritt A."/>
            <person name="Lipzen A."/>
            <person name="Chen C."/>
            <person name="Johnson J."/>
            <person name="Sharma A."/>
            <person name="Barry K."/>
            <person name="Grigoriev I.V."/>
            <person name="Spatafora J.W."/>
        </authorList>
    </citation>
    <scope>NUCLEOTIDE SEQUENCE [LARGE SCALE GENOMIC DNA]</scope>
    <source>
        <strain evidence="1 2">AM-OR11-056</strain>
    </source>
</reference>
<gene>
    <name evidence="1" type="ORF">AZE42_06881</name>
</gene>
<organism evidence="1 2">
    <name type="scientific">Rhizopogon vesiculosus</name>
    <dbReference type="NCBI Taxonomy" id="180088"/>
    <lineage>
        <taxon>Eukaryota</taxon>
        <taxon>Fungi</taxon>
        <taxon>Dikarya</taxon>
        <taxon>Basidiomycota</taxon>
        <taxon>Agaricomycotina</taxon>
        <taxon>Agaricomycetes</taxon>
        <taxon>Agaricomycetidae</taxon>
        <taxon>Boletales</taxon>
        <taxon>Suillineae</taxon>
        <taxon>Rhizopogonaceae</taxon>
        <taxon>Rhizopogon</taxon>
    </lineage>
</organism>
<sequence length="16" mass="1805">MSRQTVFRDISSSCST</sequence>
<dbReference type="EMBL" id="LVVM01002411">
    <property type="protein sequence ID" value="OJA16711.1"/>
    <property type="molecule type" value="Genomic_DNA"/>
</dbReference>
<keyword evidence="2" id="KW-1185">Reference proteome</keyword>
<dbReference type="AlphaFoldDB" id="A0A1J8Q7T7"/>